<evidence type="ECO:0000313" key="2">
    <source>
        <dbReference type="Proteomes" id="UP000712600"/>
    </source>
</evidence>
<evidence type="ECO:0000313" key="1">
    <source>
        <dbReference type="EMBL" id="KAF3598813.1"/>
    </source>
</evidence>
<dbReference type="Proteomes" id="UP000712600">
    <property type="component" value="Unassembled WGS sequence"/>
</dbReference>
<comment type="caution">
    <text evidence="1">The sequence shown here is derived from an EMBL/GenBank/DDBJ whole genome shotgun (WGS) entry which is preliminary data.</text>
</comment>
<name>A0A8S9SFN7_BRACR</name>
<organism evidence="1 2">
    <name type="scientific">Brassica cretica</name>
    <name type="common">Mustard</name>
    <dbReference type="NCBI Taxonomy" id="69181"/>
    <lineage>
        <taxon>Eukaryota</taxon>
        <taxon>Viridiplantae</taxon>
        <taxon>Streptophyta</taxon>
        <taxon>Embryophyta</taxon>
        <taxon>Tracheophyta</taxon>
        <taxon>Spermatophyta</taxon>
        <taxon>Magnoliopsida</taxon>
        <taxon>eudicotyledons</taxon>
        <taxon>Gunneridae</taxon>
        <taxon>Pentapetalae</taxon>
        <taxon>rosids</taxon>
        <taxon>malvids</taxon>
        <taxon>Brassicales</taxon>
        <taxon>Brassicaceae</taxon>
        <taxon>Brassiceae</taxon>
        <taxon>Brassica</taxon>
    </lineage>
</organism>
<reference evidence="1" key="1">
    <citation type="submission" date="2019-12" db="EMBL/GenBank/DDBJ databases">
        <title>Genome sequencing and annotation of Brassica cretica.</title>
        <authorList>
            <person name="Studholme D.J."/>
            <person name="Sarris P."/>
        </authorList>
    </citation>
    <scope>NUCLEOTIDE SEQUENCE</scope>
    <source>
        <strain evidence="1">PFS-109/04</strain>
        <tissue evidence="1">Leaf</tissue>
    </source>
</reference>
<proteinExistence type="predicted"/>
<dbReference type="EMBL" id="QGKX02000004">
    <property type="protein sequence ID" value="KAF3598813.1"/>
    <property type="molecule type" value="Genomic_DNA"/>
</dbReference>
<sequence length="76" mass="8446">MRRRITTRVVSLVCIRNHLEIVEQSNLDWRLISVAPMMTTSIMGILEAEEAKAYALTTTTKTQRLEGGVTDAGTPV</sequence>
<gene>
    <name evidence="1" type="ORF">F2Q69_00034487</name>
</gene>
<protein>
    <submittedName>
        <fullName evidence="1">Uncharacterized protein</fullName>
    </submittedName>
</protein>
<dbReference type="AlphaFoldDB" id="A0A8S9SFN7"/>
<accession>A0A8S9SFN7</accession>